<keyword evidence="1" id="KW-0802">TPR repeat</keyword>
<dbReference type="PANTHER" id="PTHR44366">
    <property type="entry name" value="UDP-N-ACETYLGLUCOSAMINE--PEPTIDE N-ACETYLGLUCOSAMINYLTRANSFERASE 110 KDA SUBUNIT"/>
    <property type="match status" value="1"/>
</dbReference>
<evidence type="ECO:0000256" key="1">
    <source>
        <dbReference type="PROSITE-ProRule" id="PRU00339"/>
    </source>
</evidence>
<evidence type="ECO:0000313" key="3">
    <source>
        <dbReference type="Proteomes" id="UP000653472"/>
    </source>
</evidence>
<dbReference type="GO" id="GO:0097363">
    <property type="term" value="F:protein O-acetylglucosaminyltransferase activity"/>
    <property type="evidence" value="ECO:0007669"/>
    <property type="project" value="TreeGrafter"/>
</dbReference>
<keyword evidence="3" id="KW-1185">Reference proteome</keyword>
<dbReference type="Gene3D" id="1.25.40.10">
    <property type="entry name" value="Tetratricopeptide repeat domain"/>
    <property type="match status" value="1"/>
</dbReference>
<dbReference type="InterPro" id="IPR038765">
    <property type="entry name" value="Papain-like_cys_pep_sf"/>
</dbReference>
<feature type="repeat" description="TPR" evidence="1">
    <location>
        <begin position="293"/>
        <end position="326"/>
    </location>
</feature>
<evidence type="ECO:0008006" key="4">
    <source>
        <dbReference type="Google" id="ProtNLM"/>
    </source>
</evidence>
<comment type="caution">
    <text evidence="2">The sequence shown here is derived from an EMBL/GenBank/DDBJ whole genome shotgun (WGS) entry which is preliminary data.</text>
</comment>
<dbReference type="InterPro" id="IPR037919">
    <property type="entry name" value="OGT"/>
</dbReference>
<dbReference type="Pfam" id="PF13432">
    <property type="entry name" value="TPR_16"/>
    <property type="match status" value="2"/>
</dbReference>
<dbReference type="PANTHER" id="PTHR44366:SF1">
    <property type="entry name" value="UDP-N-ACETYLGLUCOSAMINE--PEPTIDE N-ACETYLGLUCOSAMINYLTRANSFERASE 110 KDA SUBUNIT"/>
    <property type="match status" value="1"/>
</dbReference>
<dbReference type="Proteomes" id="UP000653472">
    <property type="component" value="Unassembled WGS sequence"/>
</dbReference>
<dbReference type="SUPFAM" id="SSF54001">
    <property type="entry name" value="Cysteine proteinases"/>
    <property type="match status" value="1"/>
</dbReference>
<gene>
    <name evidence="2" type="ORF">G7Y82_01290</name>
</gene>
<sequence>MRTLFVLACLCLAACTTVPTRQQTDSLLDDAAYGQPPDELQQLNLFAISPAMHQFVAREVAKQMRLHGDSRGLYAAIRTQLHIDYDASTTRPAAQTFITRSGNCLSLVILTAALARDAGVAVHFQYVPGEGSWTRFDGVIFRNGHVNIALDSRKTTVDGRSFGSALIVDFLPSVDLEGLRTVEISERRILAMYMSNRAGENFADGDVDAAYWWARAALDKDPSFSDPYNTLGVIHRQRGELQLAERSFRMALTIRPDNAVVLSNLIGLLTAQGRETEADPLRQTLARIEPVRPYAYLDAGNAALAAGDAKLAMHYFREELQRMPYNADVHYAMAVAAARLDRLTEAGQFLASAAVLSPNLSDRQIYASKLEKLRALSTN</sequence>
<evidence type="ECO:0000313" key="2">
    <source>
        <dbReference type="EMBL" id="NKF20931.1"/>
    </source>
</evidence>
<dbReference type="PROSITE" id="PS50005">
    <property type="entry name" value="TPR"/>
    <property type="match status" value="2"/>
</dbReference>
<dbReference type="AlphaFoldDB" id="A0A970B802"/>
<dbReference type="SUPFAM" id="SSF48452">
    <property type="entry name" value="TPR-like"/>
    <property type="match status" value="1"/>
</dbReference>
<accession>A0A970B802</accession>
<proteinExistence type="predicted"/>
<protein>
    <recommendedName>
        <fullName evidence="4">Tetratricopeptide repeat protein</fullName>
    </recommendedName>
</protein>
<dbReference type="EMBL" id="JAAVXB010000001">
    <property type="protein sequence ID" value="NKF20931.1"/>
    <property type="molecule type" value="Genomic_DNA"/>
</dbReference>
<reference evidence="2" key="1">
    <citation type="submission" date="2020-03" db="EMBL/GenBank/DDBJ databases">
        <title>Solimonas marina sp. nov., isolated from deep seawater of the Pacific Ocean.</title>
        <authorList>
            <person name="Liu X."/>
            <person name="Lai Q."/>
            <person name="Sun F."/>
            <person name="Gai Y."/>
            <person name="Li G."/>
            <person name="Shao Z."/>
        </authorList>
    </citation>
    <scope>NUCLEOTIDE SEQUENCE</scope>
    <source>
        <strain evidence="2">C16B3</strain>
    </source>
</reference>
<dbReference type="SMART" id="SM00028">
    <property type="entry name" value="TPR"/>
    <property type="match status" value="4"/>
</dbReference>
<dbReference type="InterPro" id="IPR011990">
    <property type="entry name" value="TPR-like_helical_dom_sf"/>
</dbReference>
<feature type="repeat" description="TPR" evidence="1">
    <location>
        <begin position="225"/>
        <end position="258"/>
    </location>
</feature>
<organism evidence="2 3">
    <name type="scientific">Solimonas marina</name>
    <dbReference type="NCBI Taxonomy" id="2714601"/>
    <lineage>
        <taxon>Bacteria</taxon>
        <taxon>Pseudomonadati</taxon>
        <taxon>Pseudomonadota</taxon>
        <taxon>Gammaproteobacteria</taxon>
        <taxon>Nevskiales</taxon>
        <taxon>Nevskiaceae</taxon>
        <taxon>Solimonas</taxon>
    </lineage>
</organism>
<dbReference type="InterPro" id="IPR019734">
    <property type="entry name" value="TPR_rpt"/>
</dbReference>
<dbReference type="RefSeq" id="WP_168146186.1">
    <property type="nucleotide sequence ID" value="NZ_JAAVXB010000001.1"/>
</dbReference>
<dbReference type="GO" id="GO:0006493">
    <property type="term" value="P:protein O-linked glycosylation"/>
    <property type="evidence" value="ECO:0007669"/>
    <property type="project" value="InterPro"/>
</dbReference>
<name>A0A970B802_9GAMM</name>